<dbReference type="AlphaFoldDB" id="A0A067PVW4"/>
<sequence>MITPRCPRVPVELLDIIFSYLWWDKTTVRSCSTVCKEWQHSAQRQLFTRVTVEDDIGCHRLANLFAISPHIPPFIRDIRIYGLGDFQTRAMASASGALLPIWRGEGLVTVVPFLKHLTSIKVLRFQYLRKSEVKDQIWNHLASAFGYIKTLKFVHADLQNTFSLLSFLDNHPLLDRLVLEDVKFVESGLVEPTFSPHLPHRFRIASVLVEPSRQNRSEHHCGLRLLQWSLSNRHHQFRPSTVELFQLSVEHLAMVGRFIRHLGPVLEHLRVGMQDGVQDPIVCNAFIREVDLSPNTSLRSLHINESSRVFHTQSYAYSPQPLLHDWLPPILARISSTNFLTFSLEVWTQNRNQLLMANWEEVSCSLGNKGVKQVVFWGMGEEAMKAGMPYAGVKPVGLRKVVEVGLVSLRLKVGEGLKFEVGLRRGA</sequence>
<evidence type="ECO:0000313" key="3">
    <source>
        <dbReference type="Proteomes" id="UP000027265"/>
    </source>
</evidence>
<evidence type="ECO:0000259" key="1">
    <source>
        <dbReference type="Pfam" id="PF12937"/>
    </source>
</evidence>
<dbReference type="OrthoDB" id="2800661at2759"/>
<evidence type="ECO:0000313" key="2">
    <source>
        <dbReference type="EMBL" id="KDQ58005.1"/>
    </source>
</evidence>
<accession>A0A067PVW4</accession>
<dbReference type="InParanoid" id="A0A067PVW4"/>
<organism evidence="2 3">
    <name type="scientific">Jaapia argillacea MUCL 33604</name>
    <dbReference type="NCBI Taxonomy" id="933084"/>
    <lineage>
        <taxon>Eukaryota</taxon>
        <taxon>Fungi</taxon>
        <taxon>Dikarya</taxon>
        <taxon>Basidiomycota</taxon>
        <taxon>Agaricomycotina</taxon>
        <taxon>Agaricomycetes</taxon>
        <taxon>Agaricomycetidae</taxon>
        <taxon>Jaapiales</taxon>
        <taxon>Jaapiaceae</taxon>
        <taxon>Jaapia</taxon>
    </lineage>
</organism>
<dbReference type="HOGENOM" id="CLU_642599_0_0_1"/>
<reference evidence="3" key="1">
    <citation type="journal article" date="2014" name="Proc. Natl. Acad. Sci. U.S.A.">
        <title>Extensive sampling of basidiomycete genomes demonstrates inadequacy of the white-rot/brown-rot paradigm for wood decay fungi.</title>
        <authorList>
            <person name="Riley R."/>
            <person name="Salamov A.A."/>
            <person name="Brown D.W."/>
            <person name="Nagy L.G."/>
            <person name="Floudas D."/>
            <person name="Held B.W."/>
            <person name="Levasseur A."/>
            <person name="Lombard V."/>
            <person name="Morin E."/>
            <person name="Otillar R."/>
            <person name="Lindquist E.A."/>
            <person name="Sun H."/>
            <person name="LaButti K.M."/>
            <person name="Schmutz J."/>
            <person name="Jabbour D."/>
            <person name="Luo H."/>
            <person name="Baker S.E."/>
            <person name="Pisabarro A.G."/>
            <person name="Walton J.D."/>
            <person name="Blanchette R.A."/>
            <person name="Henrissat B."/>
            <person name="Martin F."/>
            <person name="Cullen D."/>
            <person name="Hibbett D.S."/>
            <person name="Grigoriev I.V."/>
        </authorList>
    </citation>
    <scope>NUCLEOTIDE SEQUENCE [LARGE SCALE GENOMIC DNA]</scope>
    <source>
        <strain evidence="3">MUCL 33604</strain>
    </source>
</reference>
<dbReference type="InterPro" id="IPR001810">
    <property type="entry name" value="F-box_dom"/>
</dbReference>
<dbReference type="SUPFAM" id="SSF81383">
    <property type="entry name" value="F-box domain"/>
    <property type="match status" value="1"/>
</dbReference>
<name>A0A067PVW4_9AGAM</name>
<feature type="domain" description="F-box" evidence="1">
    <location>
        <begin position="8"/>
        <end position="51"/>
    </location>
</feature>
<proteinExistence type="predicted"/>
<keyword evidence="3" id="KW-1185">Reference proteome</keyword>
<dbReference type="EMBL" id="KL197718">
    <property type="protein sequence ID" value="KDQ58005.1"/>
    <property type="molecule type" value="Genomic_DNA"/>
</dbReference>
<dbReference type="Proteomes" id="UP000027265">
    <property type="component" value="Unassembled WGS sequence"/>
</dbReference>
<gene>
    <name evidence="2" type="ORF">JAAARDRAFT_206763</name>
</gene>
<dbReference type="InterPro" id="IPR036047">
    <property type="entry name" value="F-box-like_dom_sf"/>
</dbReference>
<dbReference type="Pfam" id="PF12937">
    <property type="entry name" value="F-box-like"/>
    <property type="match status" value="1"/>
</dbReference>
<dbReference type="STRING" id="933084.A0A067PVW4"/>
<protein>
    <recommendedName>
        <fullName evidence="1">F-box domain-containing protein</fullName>
    </recommendedName>
</protein>